<dbReference type="EMBL" id="FQWH01000002">
    <property type="protein sequence ID" value="SHG27235.1"/>
    <property type="molecule type" value="Genomic_DNA"/>
</dbReference>
<protein>
    <submittedName>
        <fullName evidence="1">Uncharacterized protein</fullName>
    </submittedName>
</protein>
<accession>A0A1M5IG90</accession>
<organism evidence="1 2">
    <name type="scientific">Flavobacterium johnsoniae</name>
    <name type="common">Cytophaga johnsonae</name>
    <dbReference type="NCBI Taxonomy" id="986"/>
    <lineage>
        <taxon>Bacteria</taxon>
        <taxon>Pseudomonadati</taxon>
        <taxon>Bacteroidota</taxon>
        <taxon>Flavobacteriia</taxon>
        <taxon>Flavobacteriales</taxon>
        <taxon>Flavobacteriaceae</taxon>
        <taxon>Flavobacterium</taxon>
    </lineage>
</organism>
<evidence type="ECO:0000313" key="2">
    <source>
        <dbReference type="Proteomes" id="UP000184112"/>
    </source>
</evidence>
<dbReference type="RefSeq" id="WP_073408394.1">
    <property type="nucleotide sequence ID" value="NZ_FQWH01000002.1"/>
</dbReference>
<proteinExistence type="predicted"/>
<dbReference type="Proteomes" id="UP000184112">
    <property type="component" value="Unassembled WGS sequence"/>
</dbReference>
<dbReference type="AlphaFoldDB" id="A0A1M5IG90"/>
<sequence>MKKSHNKKRNIFLNWLIYNFLIKFVEQELSFQIQFVTDGKTVSTQQMYVVPQIGSKVEIIKFEFTEEITKLFLVQDIIYSSYGSANKAIGRFIE</sequence>
<name>A0A1M5IG90_FLAJO</name>
<gene>
    <name evidence="1" type="ORF">SAMN05444388_10285</name>
</gene>
<reference evidence="1 2" key="1">
    <citation type="submission" date="2016-11" db="EMBL/GenBank/DDBJ databases">
        <authorList>
            <person name="Jaros S."/>
            <person name="Januszkiewicz K."/>
            <person name="Wedrychowicz H."/>
        </authorList>
    </citation>
    <scope>NUCLEOTIDE SEQUENCE [LARGE SCALE GENOMIC DNA]</scope>
    <source>
        <strain evidence="1 2">DSM 6792</strain>
    </source>
</reference>
<evidence type="ECO:0000313" key="1">
    <source>
        <dbReference type="EMBL" id="SHG27235.1"/>
    </source>
</evidence>